<dbReference type="Pfam" id="PF14903">
    <property type="entry name" value="WG_beta_rep"/>
    <property type="match status" value="1"/>
</dbReference>
<dbReference type="PANTHER" id="PTHR37841">
    <property type="entry name" value="GLR2918 PROTEIN"/>
    <property type="match status" value="1"/>
</dbReference>
<dbReference type="AlphaFoldDB" id="A0A378R1L0"/>
<sequence length="100" mass="11538">MKIRISLNGEWRQLKKDGKYGVINKTGKVLIPFEYDSYLFPIAKGIFMIEVNGKYGAISDDGRVLIPIQYDFISEFYHDVAKVELNGETFYIDKQGNRLP</sequence>
<dbReference type="SUPFAM" id="SSF69360">
    <property type="entry name" value="Cell wall binding repeat"/>
    <property type="match status" value="1"/>
</dbReference>
<dbReference type="InterPro" id="IPR032774">
    <property type="entry name" value="WG_beta_rep"/>
</dbReference>
<accession>A0A378R1L0</accession>
<dbReference type="STRING" id="1122244.GCA_000426885_01174"/>
<dbReference type="Proteomes" id="UP000254065">
    <property type="component" value="Unassembled WGS sequence"/>
</dbReference>
<keyword evidence="2" id="KW-1185">Reference proteome</keyword>
<protein>
    <submittedName>
        <fullName evidence="1">KWG Leptospira</fullName>
    </submittedName>
</protein>
<reference evidence="1 2" key="1">
    <citation type="submission" date="2018-06" db="EMBL/GenBank/DDBJ databases">
        <authorList>
            <consortium name="Pathogen Informatics"/>
            <person name="Doyle S."/>
        </authorList>
    </citation>
    <scope>NUCLEOTIDE SEQUENCE [LARGE SCALE GENOMIC DNA]</scope>
    <source>
        <strain evidence="1 2">NCTC12877</strain>
    </source>
</reference>
<evidence type="ECO:0000313" key="2">
    <source>
        <dbReference type="Proteomes" id="UP000254065"/>
    </source>
</evidence>
<dbReference type="EMBL" id="UGQB01000004">
    <property type="protein sequence ID" value="STZ08669.1"/>
    <property type="molecule type" value="Genomic_DNA"/>
</dbReference>
<dbReference type="PANTHER" id="PTHR37841:SF1">
    <property type="entry name" value="DUF3298 DOMAIN-CONTAINING PROTEIN"/>
    <property type="match status" value="1"/>
</dbReference>
<dbReference type="RefSeq" id="WP_167539615.1">
    <property type="nucleotide sequence ID" value="NZ_UGQB01000004.1"/>
</dbReference>
<evidence type="ECO:0000313" key="1">
    <source>
        <dbReference type="EMBL" id="STZ08669.1"/>
    </source>
</evidence>
<proteinExistence type="predicted"/>
<organism evidence="1 2">
    <name type="scientific">Moraxella caprae</name>
    <dbReference type="NCBI Taxonomy" id="90240"/>
    <lineage>
        <taxon>Bacteria</taxon>
        <taxon>Pseudomonadati</taxon>
        <taxon>Pseudomonadota</taxon>
        <taxon>Gammaproteobacteria</taxon>
        <taxon>Moraxellales</taxon>
        <taxon>Moraxellaceae</taxon>
        <taxon>Moraxella</taxon>
    </lineage>
</organism>
<gene>
    <name evidence="1" type="ORF">NCTC12877_01673</name>
</gene>
<name>A0A378R1L0_9GAMM</name>